<dbReference type="PROSITE" id="PS01268">
    <property type="entry name" value="UPF0024"/>
    <property type="match status" value="1"/>
</dbReference>
<comment type="function">
    <text evidence="4">Responsible for synthesis of pseudouridine from uracil-13 in transfer RNAs.</text>
</comment>
<comment type="catalytic activity">
    <reaction evidence="4">
        <text>uridine(13) in tRNA = pseudouridine(13) in tRNA</text>
        <dbReference type="Rhea" id="RHEA:42540"/>
        <dbReference type="Rhea" id="RHEA-COMP:10105"/>
        <dbReference type="Rhea" id="RHEA-COMP:10106"/>
        <dbReference type="ChEBI" id="CHEBI:65314"/>
        <dbReference type="ChEBI" id="CHEBI:65315"/>
        <dbReference type="EC" id="5.4.99.27"/>
    </reaction>
</comment>
<evidence type="ECO:0000313" key="6">
    <source>
        <dbReference type="EMBL" id="KGJ90577.1"/>
    </source>
</evidence>
<evidence type="ECO:0000256" key="1">
    <source>
        <dbReference type="ARBA" id="ARBA00007953"/>
    </source>
</evidence>
<comment type="caution">
    <text evidence="6">The sequence shown here is derived from an EMBL/GenBank/DDBJ whole genome shotgun (WGS) entry which is preliminary data.</text>
</comment>
<dbReference type="PANTHER" id="PTHR47811:SF1">
    <property type="entry name" value="TRNA PSEUDOURIDINE SYNTHASE D"/>
    <property type="match status" value="1"/>
</dbReference>
<dbReference type="InterPro" id="IPR042214">
    <property type="entry name" value="TruD_catalytic"/>
</dbReference>
<dbReference type="AlphaFoldDB" id="A0A099KKX9"/>
<dbReference type="SUPFAM" id="SSF55120">
    <property type="entry name" value="Pseudouridine synthase"/>
    <property type="match status" value="1"/>
</dbReference>
<dbReference type="Gene3D" id="3.30.2340.10">
    <property type="entry name" value="TruD, insertion domain"/>
    <property type="match status" value="1"/>
</dbReference>
<dbReference type="InterPro" id="IPR020103">
    <property type="entry name" value="PsdUridine_synth_cat_dom_sf"/>
</dbReference>
<evidence type="ECO:0000256" key="2">
    <source>
        <dbReference type="ARBA" id="ARBA00022694"/>
    </source>
</evidence>
<dbReference type="InterPro" id="IPR011760">
    <property type="entry name" value="PsdUridine_synth_TruD_insert"/>
</dbReference>
<evidence type="ECO:0000259" key="5">
    <source>
        <dbReference type="PROSITE" id="PS50984"/>
    </source>
</evidence>
<proteinExistence type="inferred from homology"/>
<feature type="domain" description="TRUD" evidence="5">
    <location>
        <begin position="153"/>
        <end position="300"/>
    </location>
</feature>
<dbReference type="InterPro" id="IPR050170">
    <property type="entry name" value="TruD_pseudoU_synthase"/>
</dbReference>
<comment type="similarity">
    <text evidence="1 4">Belongs to the pseudouridine synthase TruD family.</text>
</comment>
<dbReference type="InterPro" id="IPR020119">
    <property type="entry name" value="PsdUridine_synth_TruD_CS"/>
</dbReference>
<dbReference type="GO" id="GO:0160150">
    <property type="term" value="F:tRNA pseudouridine(13) synthase activity"/>
    <property type="evidence" value="ECO:0007669"/>
    <property type="project" value="UniProtKB-EC"/>
</dbReference>
<protein>
    <recommendedName>
        <fullName evidence="4">tRNA pseudouridine synthase D</fullName>
        <ecNumber evidence="4">5.4.99.27</ecNumber>
    </recommendedName>
    <alternativeName>
        <fullName evidence="4">tRNA pseudouridine(13) synthase</fullName>
    </alternativeName>
    <alternativeName>
        <fullName evidence="4">tRNA pseudouridylate synthase D</fullName>
    </alternativeName>
    <alternativeName>
        <fullName evidence="4">tRNA-uridine isomerase D</fullName>
    </alternativeName>
</protein>
<organism evidence="6 7">
    <name type="scientific">Colwellia psychrerythraea</name>
    <name type="common">Vibrio psychroerythus</name>
    <dbReference type="NCBI Taxonomy" id="28229"/>
    <lineage>
        <taxon>Bacteria</taxon>
        <taxon>Pseudomonadati</taxon>
        <taxon>Pseudomonadota</taxon>
        <taxon>Gammaproteobacteria</taxon>
        <taxon>Alteromonadales</taxon>
        <taxon>Colwelliaceae</taxon>
        <taxon>Colwellia</taxon>
    </lineage>
</organism>
<dbReference type="GO" id="GO:0005829">
    <property type="term" value="C:cytosol"/>
    <property type="evidence" value="ECO:0007669"/>
    <property type="project" value="TreeGrafter"/>
</dbReference>
<evidence type="ECO:0000256" key="3">
    <source>
        <dbReference type="ARBA" id="ARBA00023235"/>
    </source>
</evidence>
<dbReference type="Pfam" id="PF01142">
    <property type="entry name" value="TruD"/>
    <property type="match status" value="2"/>
</dbReference>
<dbReference type="InterPro" id="IPR043165">
    <property type="entry name" value="TruD_insert_sf"/>
</dbReference>
<feature type="active site" description="Nucleophile" evidence="4">
    <location>
        <position position="78"/>
    </location>
</feature>
<gene>
    <name evidence="4" type="primary">truD</name>
    <name evidence="6" type="ORF">GAB14E_3577</name>
</gene>
<dbReference type="PROSITE" id="PS50984">
    <property type="entry name" value="TRUD"/>
    <property type="match status" value="1"/>
</dbReference>
<dbReference type="EMBL" id="JQEC01000046">
    <property type="protein sequence ID" value="KGJ90577.1"/>
    <property type="molecule type" value="Genomic_DNA"/>
</dbReference>
<dbReference type="PANTHER" id="PTHR47811">
    <property type="entry name" value="TRNA PSEUDOURIDINE SYNTHASE D"/>
    <property type="match status" value="1"/>
</dbReference>
<dbReference type="OrthoDB" id="1550679at2"/>
<dbReference type="HAMAP" id="MF_01082">
    <property type="entry name" value="TruD"/>
    <property type="match status" value="1"/>
</dbReference>
<dbReference type="GO" id="GO:0003723">
    <property type="term" value="F:RNA binding"/>
    <property type="evidence" value="ECO:0007669"/>
    <property type="project" value="InterPro"/>
</dbReference>
<evidence type="ECO:0000256" key="4">
    <source>
        <dbReference type="HAMAP-Rule" id="MF_01082"/>
    </source>
</evidence>
<accession>A0A099KKX9</accession>
<name>A0A099KKX9_COLPS</name>
<keyword evidence="2 4" id="KW-0819">tRNA processing</keyword>
<dbReference type="RefSeq" id="WP_052093900.1">
    <property type="nucleotide sequence ID" value="NZ_JQEC01000046.1"/>
</dbReference>
<dbReference type="Proteomes" id="UP000029868">
    <property type="component" value="Unassembled WGS sequence"/>
</dbReference>
<evidence type="ECO:0000313" key="7">
    <source>
        <dbReference type="Proteomes" id="UP000029868"/>
    </source>
</evidence>
<dbReference type="Gene3D" id="3.30.2350.20">
    <property type="entry name" value="TruD, catalytic domain"/>
    <property type="match status" value="1"/>
</dbReference>
<reference evidence="6 7" key="1">
    <citation type="submission" date="2014-08" db="EMBL/GenBank/DDBJ databases">
        <title>Genomic and Phenotypic Diversity of Colwellia psychrerythraea strains from Disparate Marine Basins.</title>
        <authorList>
            <person name="Techtmann S.M."/>
            <person name="Stelling S.C."/>
            <person name="Utturkar S.M."/>
            <person name="Alshibli N."/>
            <person name="Harris A."/>
            <person name="Brown S.D."/>
            <person name="Hazen T.C."/>
        </authorList>
    </citation>
    <scope>NUCLEOTIDE SEQUENCE [LARGE SCALE GENOMIC DNA]</scope>
    <source>
        <strain evidence="6 7">GAB14E</strain>
    </source>
</reference>
<dbReference type="InterPro" id="IPR001656">
    <property type="entry name" value="PsdUridine_synth_TruD"/>
</dbReference>
<dbReference type="CDD" id="cd02575">
    <property type="entry name" value="PseudoU_synth_EcTruD"/>
    <property type="match status" value="1"/>
</dbReference>
<dbReference type="PATRIC" id="fig|28229.3.peg.3499"/>
<dbReference type="EC" id="5.4.99.27" evidence="4"/>
<dbReference type="GO" id="GO:0031119">
    <property type="term" value="P:tRNA pseudouridine synthesis"/>
    <property type="evidence" value="ECO:0007669"/>
    <property type="project" value="UniProtKB-UniRule"/>
</dbReference>
<sequence>MLTQHAYLHGKPESSGLLRSQISDFKVFEQLPFLPCGEGEHLFVHIRKTGANTLFVARELAKYFEVKEQLISYAGLKDRFAVTEQWFGVHVPGKQEYNLDDLDIEGVEVLSYKRHNKKLRTGALTGNRFELILRDVTAVKAFTERWQKIVDNGVPNYFGEQRFGIGGGNIERALALFSGQKVKDKKKRGIYLSAARSHIFNSALNERIQQHCFDTVAVGDVLMLAGTQSVFHLDTLDDTIKQRFIDKDIDITAPMWGAGELMTSHEPLMLEQKIAQDHQEFCQGLPRFGLKQERRRIRLTVSETDIELLSTKEGSSQESSSKESVNAIRIKFFLPAGCYATTILRELLAYQDMTLRVDKRETGVEPKLTMSDVNNG</sequence>
<keyword evidence="3 4" id="KW-0413">Isomerase</keyword>